<evidence type="ECO:0000313" key="3">
    <source>
        <dbReference type="Proteomes" id="UP000199423"/>
    </source>
</evidence>
<dbReference type="Pfam" id="PF00535">
    <property type="entry name" value="Glycos_transf_2"/>
    <property type="match status" value="1"/>
</dbReference>
<protein>
    <submittedName>
        <fullName evidence="2">Glycosyl transferase family 2</fullName>
    </submittedName>
</protein>
<keyword evidence="3" id="KW-1185">Reference proteome</keyword>
<dbReference type="PANTHER" id="PTHR43685">
    <property type="entry name" value="GLYCOSYLTRANSFERASE"/>
    <property type="match status" value="1"/>
</dbReference>
<dbReference type="STRING" id="51670.SAMN04488557_2483"/>
<dbReference type="OrthoDB" id="174925at2"/>
<evidence type="ECO:0000313" key="2">
    <source>
        <dbReference type="EMBL" id="SFV35024.1"/>
    </source>
</evidence>
<dbReference type="RefSeq" id="WP_092867958.1">
    <property type="nucleotide sequence ID" value="NZ_FPCH01000002.1"/>
</dbReference>
<dbReference type="InterPro" id="IPR029044">
    <property type="entry name" value="Nucleotide-diphossugar_trans"/>
</dbReference>
<feature type="domain" description="Glycosyltransferase 2-like" evidence="1">
    <location>
        <begin position="16"/>
        <end position="127"/>
    </location>
</feature>
<keyword evidence="2" id="KW-0808">Transferase</keyword>
<dbReference type="GO" id="GO:0016740">
    <property type="term" value="F:transferase activity"/>
    <property type="evidence" value="ECO:0007669"/>
    <property type="project" value="UniProtKB-KW"/>
</dbReference>
<gene>
    <name evidence="2" type="ORF">SAMN04488557_2483</name>
</gene>
<accession>A0A1I7NK27</accession>
<dbReference type="Proteomes" id="UP000199423">
    <property type="component" value="Unassembled WGS sequence"/>
</dbReference>
<reference evidence="3" key="1">
    <citation type="submission" date="2016-10" db="EMBL/GenBank/DDBJ databases">
        <authorList>
            <person name="Varghese N."/>
            <person name="Submissions S."/>
        </authorList>
    </citation>
    <scope>NUCLEOTIDE SEQUENCE [LARGE SCALE GENOMIC DNA]</scope>
    <source>
        <strain evidence="3">DSM 1565</strain>
    </source>
</reference>
<evidence type="ECO:0000259" key="1">
    <source>
        <dbReference type="Pfam" id="PF00535"/>
    </source>
</evidence>
<dbReference type="EMBL" id="FPCH01000002">
    <property type="protein sequence ID" value="SFV35024.1"/>
    <property type="molecule type" value="Genomic_DNA"/>
</dbReference>
<dbReference type="SUPFAM" id="SSF53448">
    <property type="entry name" value="Nucleotide-diphospho-sugar transferases"/>
    <property type="match status" value="1"/>
</dbReference>
<dbReference type="AlphaFoldDB" id="A0A1I7NK27"/>
<dbReference type="PANTHER" id="PTHR43685:SF11">
    <property type="entry name" value="GLYCOSYLTRANSFERASE TAGX-RELATED"/>
    <property type="match status" value="1"/>
</dbReference>
<sequence>MPNIVDRSLYTMPRVTVAVCAHNQAAYVEAALNSAFNQSYENIEFVVVDDHSSDGTSDKIQEFLDATEMNVKFIGRKSNGGQMAAMLDALEASTAPFIVWVDGDDLLKPDFVKTHIRYHLNATAGCAFTSSNMAVIDFRGQMISGVVPFLSNSFVFRPKGRDIEISPLSERDEEQTAVLLPKAYRNWAWSATSGMMFRTSVIKLIRPERPEAIRISADNYFARFAHVVGGSLVIPTVLGFYRLHPNNNFSRFEILGDQIKGAKNPAHQIDAMNEEFAKVLAREPAIITSCIDPKELYKIVKKVGTSKPSMGLLLQNKVLWKEMPLRKKIALVARNVLLSFRGARVDAQSPRVRNKLFQVFAWR</sequence>
<organism evidence="2 3">
    <name type="scientific">Hyphomicrobium facile</name>
    <dbReference type="NCBI Taxonomy" id="51670"/>
    <lineage>
        <taxon>Bacteria</taxon>
        <taxon>Pseudomonadati</taxon>
        <taxon>Pseudomonadota</taxon>
        <taxon>Alphaproteobacteria</taxon>
        <taxon>Hyphomicrobiales</taxon>
        <taxon>Hyphomicrobiaceae</taxon>
        <taxon>Hyphomicrobium</taxon>
    </lineage>
</organism>
<dbReference type="InterPro" id="IPR001173">
    <property type="entry name" value="Glyco_trans_2-like"/>
</dbReference>
<proteinExistence type="predicted"/>
<dbReference type="Gene3D" id="3.90.550.10">
    <property type="entry name" value="Spore Coat Polysaccharide Biosynthesis Protein SpsA, Chain A"/>
    <property type="match status" value="1"/>
</dbReference>
<name>A0A1I7NK27_9HYPH</name>
<dbReference type="InterPro" id="IPR050834">
    <property type="entry name" value="Glycosyltransf_2"/>
</dbReference>